<evidence type="ECO:0000313" key="2">
    <source>
        <dbReference type="Proteomes" id="UP001396334"/>
    </source>
</evidence>
<dbReference type="EMBL" id="JBBPBN010000005">
    <property type="protein sequence ID" value="KAK9037221.1"/>
    <property type="molecule type" value="Genomic_DNA"/>
</dbReference>
<comment type="caution">
    <text evidence="1">The sequence shown here is derived from an EMBL/GenBank/DDBJ whole genome shotgun (WGS) entry which is preliminary data.</text>
</comment>
<dbReference type="Proteomes" id="UP001396334">
    <property type="component" value="Unassembled WGS sequence"/>
</dbReference>
<organism evidence="1 2">
    <name type="scientific">Hibiscus sabdariffa</name>
    <name type="common">roselle</name>
    <dbReference type="NCBI Taxonomy" id="183260"/>
    <lineage>
        <taxon>Eukaryota</taxon>
        <taxon>Viridiplantae</taxon>
        <taxon>Streptophyta</taxon>
        <taxon>Embryophyta</taxon>
        <taxon>Tracheophyta</taxon>
        <taxon>Spermatophyta</taxon>
        <taxon>Magnoliopsida</taxon>
        <taxon>eudicotyledons</taxon>
        <taxon>Gunneridae</taxon>
        <taxon>Pentapetalae</taxon>
        <taxon>rosids</taxon>
        <taxon>malvids</taxon>
        <taxon>Malvales</taxon>
        <taxon>Malvaceae</taxon>
        <taxon>Malvoideae</taxon>
        <taxon>Hibiscus</taxon>
    </lineage>
</organism>
<evidence type="ECO:0000313" key="1">
    <source>
        <dbReference type="EMBL" id="KAK9037221.1"/>
    </source>
</evidence>
<protein>
    <submittedName>
        <fullName evidence="1">Uncharacterized protein</fullName>
    </submittedName>
</protein>
<keyword evidence="2" id="KW-1185">Reference proteome</keyword>
<name>A0ABR2TIP2_9ROSI</name>
<accession>A0ABR2TIP2</accession>
<reference evidence="1 2" key="1">
    <citation type="journal article" date="2024" name="G3 (Bethesda)">
        <title>Genome assembly of Hibiscus sabdariffa L. provides insights into metabolisms of medicinal natural products.</title>
        <authorList>
            <person name="Kim T."/>
        </authorList>
    </citation>
    <scope>NUCLEOTIDE SEQUENCE [LARGE SCALE GENOMIC DNA]</scope>
    <source>
        <strain evidence="1">TK-2024</strain>
        <tissue evidence="1">Old leaves</tissue>
    </source>
</reference>
<gene>
    <name evidence="1" type="ORF">V6N11_022140</name>
</gene>
<proteinExistence type="predicted"/>
<sequence>MIQETVSAEVVPFMAGSEVQVSCKDVRGLDEHTTIVINDVLFLEIRSTEGKIIKPWGKIGCSLNDGTRKCISIKKSIEFKPSTQPVLRDWLEDQMVVVSDRVDVVLVQDGVPRDLVHYLKETIVKALGSALGSLLHNNNNLQQVSSWLKSMWGWYKVNTDGGRRGQDGFAICGRRSRMLLAGQFVVFLKLLEFVP</sequence>